<keyword evidence="3" id="KW-1185">Reference proteome</keyword>
<reference evidence="2 3" key="1">
    <citation type="submission" date="2021-06" db="EMBL/GenBank/DDBJ databases">
        <title>Caerostris darwini draft genome.</title>
        <authorList>
            <person name="Kono N."/>
            <person name="Arakawa K."/>
        </authorList>
    </citation>
    <scope>NUCLEOTIDE SEQUENCE [LARGE SCALE GENOMIC DNA]</scope>
</reference>
<feature type="compositionally biased region" description="Basic and acidic residues" evidence="1">
    <location>
        <begin position="37"/>
        <end position="58"/>
    </location>
</feature>
<dbReference type="Proteomes" id="UP001054837">
    <property type="component" value="Unassembled WGS sequence"/>
</dbReference>
<accession>A0AAV4S339</accession>
<evidence type="ECO:0000313" key="3">
    <source>
        <dbReference type="Proteomes" id="UP001054837"/>
    </source>
</evidence>
<comment type="caution">
    <text evidence="2">The sequence shown here is derived from an EMBL/GenBank/DDBJ whole genome shotgun (WGS) entry which is preliminary data.</text>
</comment>
<organism evidence="2 3">
    <name type="scientific">Caerostris darwini</name>
    <dbReference type="NCBI Taxonomy" id="1538125"/>
    <lineage>
        <taxon>Eukaryota</taxon>
        <taxon>Metazoa</taxon>
        <taxon>Ecdysozoa</taxon>
        <taxon>Arthropoda</taxon>
        <taxon>Chelicerata</taxon>
        <taxon>Arachnida</taxon>
        <taxon>Araneae</taxon>
        <taxon>Araneomorphae</taxon>
        <taxon>Entelegynae</taxon>
        <taxon>Araneoidea</taxon>
        <taxon>Araneidae</taxon>
        <taxon>Caerostris</taxon>
    </lineage>
</organism>
<sequence length="90" mass="10435">MNNQEAIKADYAFRERTSPIVPKHESLTIRSSQLPEANEHSSKDEHVRLQESSHDNPSAKRWIYHSSGKGSHFKVPNHWKQHSTVFIDVM</sequence>
<dbReference type="AlphaFoldDB" id="A0AAV4S339"/>
<name>A0AAV4S339_9ARAC</name>
<evidence type="ECO:0000256" key="1">
    <source>
        <dbReference type="SAM" id="MobiDB-lite"/>
    </source>
</evidence>
<evidence type="ECO:0000313" key="2">
    <source>
        <dbReference type="EMBL" id="GIY27586.1"/>
    </source>
</evidence>
<proteinExistence type="predicted"/>
<feature type="region of interest" description="Disordered" evidence="1">
    <location>
        <begin position="22"/>
        <end position="62"/>
    </location>
</feature>
<gene>
    <name evidence="2" type="ORF">CDAR_497511</name>
</gene>
<dbReference type="EMBL" id="BPLQ01007064">
    <property type="protein sequence ID" value="GIY27586.1"/>
    <property type="molecule type" value="Genomic_DNA"/>
</dbReference>
<protein>
    <submittedName>
        <fullName evidence="2">Uncharacterized protein</fullName>
    </submittedName>
</protein>